<evidence type="ECO:0000313" key="8">
    <source>
        <dbReference type="Proteomes" id="UP000321726"/>
    </source>
</evidence>
<dbReference type="Pfam" id="PF00392">
    <property type="entry name" value="GntR"/>
    <property type="match status" value="1"/>
</dbReference>
<dbReference type="Gene3D" id="1.10.10.10">
    <property type="entry name" value="Winged helix-like DNA-binding domain superfamily/Winged helix DNA-binding domain"/>
    <property type="match status" value="1"/>
</dbReference>
<keyword evidence="8" id="KW-1185">Reference proteome</keyword>
<evidence type="ECO:0000313" key="6">
    <source>
        <dbReference type="EMBL" id="SHM01618.1"/>
    </source>
</evidence>
<dbReference type="SMART" id="SM00345">
    <property type="entry name" value="HTH_GNTR"/>
    <property type="match status" value="1"/>
</dbReference>
<sequence>MNDSLKIPRRKLADEVFDRLYRQLLNGDYRPGDVLPSERELMESFGVGRPAIREAMQALERLGLVAIHHGQRPRVVAPSAEGMLAQIELTAMHMLSTEPASLEHLKEARAFFELGMVARAARNIEDKGIARLEDLVEQQRRALNSDIEAFIAADMAFHVTIAETTANPIFIAVSRAMLDWLARFHTSLLHWKGNESITLEEHQRILVALADGDEAAAVREMDLHLTRARTLYLPS</sequence>
<evidence type="ECO:0000256" key="1">
    <source>
        <dbReference type="ARBA" id="ARBA00023015"/>
    </source>
</evidence>
<name>A0A1M7FCY3_9GAMM</name>
<feature type="domain" description="HTH gntR-type" evidence="4">
    <location>
        <begin position="10"/>
        <end position="79"/>
    </location>
</feature>
<accession>A0A1M7FCY3</accession>
<dbReference type="PANTHER" id="PTHR43537:SF5">
    <property type="entry name" value="UXU OPERON TRANSCRIPTIONAL REGULATOR"/>
    <property type="match status" value="1"/>
</dbReference>
<dbReference type="NCBIfam" id="NF003011">
    <property type="entry name" value="PRK03837.1"/>
    <property type="match status" value="1"/>
</dbReference>
<dbReference type="InterPro" id="IPR011711">
    <property type="entry name" value="GntR_C"/>
</dbReference>
<reference evidence="6 7" key="1">
    <citation type="submission" date="2016-11" db="EMBL/GenBank/DDBJ databases">
        <authorList>
            <person name="Jaros S."/>
            <person name="Januszkiewicz K."/>
            <person name="Wedrychowicz H."/>
        </authorList>
    </citation>
    <scope>NUCLEOTIDE SEQUENCE [LARGE SCALE GENOMIC DNA]</scope>
    <source>
        <strain evidence="6 7">DSM 4740</strain>
    </source>
</reference>
<keyword evidence="1" id="KW-0805">Transcription regulation</keyword>
<protein>
    <submittedName>
        <fullName evidence="6">DNA-binding transcriptional regulator, FadR family</fullName>
    </submittedName>
    <submittedName>
        <fullName evidence="5">GntR family transcriptional regulator</fullName>
    </submittedName>
</protein>
<dbReference type="Proteomes" id="UP000184123">
    <property type="component" value="Unassembled WGS sequence"/>
</dbReference>
<dbReference type="GO" id="GO:0003677">
    <property type="term" value="F:DNA binding"/>
    <property type="evidence" value="ECO:0007669"/>
    <property type="project" value="UniProtKB-KW"/>
</dbReference>
<dbReference type="PANTHER" id="PTHR43537">
    <property type="entry name" value="TRANSCRIPTIONAL REGULATOR, GNTR FAMILY"/>
    <property type="match status" value="1"/>
</dbReference>
<gene>
    <name evidence="5" type="ORF">HCU01_14420</name>
    <name evidence="6" type="ORF">SAMN05660971_02025</name>
</gene>
<reference evidence="5 8" key="2">
    <citation type="submission" date="2019-07" db="EMBL/GenBank/DDBJ databases">
        <title>Whole genome shotgun sequence of Halomonas cupida NBRC 102219.</title>
        <authorList>
            <person name="Hosoyama A."/>
            <person name="Uohara A."/>
            <person name="Ohji S."/>
            <person name="Ichikawa N."/>
        </authorList>
    </citation>
    <scope>NUCLEOTIDE SEQUENCE [LARGE SCALE GENOMIC DNA]</scope>
    <source>
        <strain evidence="5 8">NBRC 102219</strain>
    </source>
</reference>
<dbReference type="EMBL" id="BJXU01000043">
    <property type="protein sequence ID" value="GEN23493.1"/>
    <property type="molecule type" value="Genomic_DNA"/>
</dbReference>
<dbReference type="SUPFAM" id="SSF46785">
    <property type="entry name" value="Winged helix' DNA-binding domain"/>
    <property type="match status" value="1"/>
</dbReference>
<dbReference type="InterPro" id="IPR000524">
    <property type="entry name" value="Tscrpt_reg_HTH_GntR"/>
</dbReference>
<dbReference type="Proteomes" id="UP000321726">
    <property type="component" value="Unassembled WGS sequence"/>
</dbReference>
<dbReference type="OrthoDB" id="5450856at2"/>
<dbReference type="RefSeq" id="WP_143166271.1">
    <property type="nucleotide sequence ID" value="NZ_BJXU01000043.1"/>
</dbReference>
<keyword evidence="2 6" id="KW-0238">DNA-binding</keyword>
<dbReference type="STRING" id="44933.SAMN05660971_02025"/>
<organism evidence="6 7">
    <name type="scientific">Halomonas cupida</name>
    <dbReference type="NCBI Taxonomy" id="44933"/>
    <lineage>
        <taxon>Bacteria</taxon>
        <taxon>Pseudomonadati</taxon>
        <taxon>Pseudomonadota</taxon>
        <taxon>Gammaproteobacteria</taxon>
        <taxon>Oceanospirillales</taxon>
        <taxon>Halomonadaceae</taxon>
        <taxon>Halomonas</taxon>
    </lineage>
</organism>
<dbReference type="Gene3D" id="1.20.120.530">
    <property type="entry name" value="GntR ligand-binding domain-like"/>
    <property type="match status" value="1"/>
</dbReference>
<dbReference type="CDD" id="cd07377">
    <property type="entry name" value="WHTH_GntR"/>
    <property type="match status" value="1"/>
</dbReference>
<evidence type="ECO:0000256" key="2">
    <source>
        <dbReference type="ARBA" id="ARBA00023125"/>
    </source>
</evidence>
<evidence type="ECO:0000313" key="5">
    <source>
        <dbReference type="EMBL" id="GEN23493.1"/>
    </source>
</evidence>
<dbReference type="PRINTS" id="PR00035">
    <property type="entry name" value="HTHGNTR"/>
</dbReference>
<dbReference type="InterPro" id="IPR036388">
    <property type="entry name" value="WH-like_DNA-bd_sf"/>
</dbReference>
<dbReference type="Pfam" id="PF07729">
    <property type="entry name" value="FCD"/>
    <property type="match status" value="1"/>
</dbReference>
<dbReference type="InterPro" id="IPR008920">
    <property type="entry name" value="TF_FadR/GntR_C"/>
</dbReference>
<dbReference type="EMBL" id="FRCA01000004">
    <property type="protein sequence ID" value="SHM01618.1"/>
    <property type="molecule type" value="Genomic_DNA"/>
</dbReference>
<dbReference type="PROSITE" id="PS50949">
    <property type="entry name" value="HTH_GNTR"/>
    <property type="match status" value="1"/>
</dbReference>
<dbReference type="AlphaFoldDB" id="A0A1M7FCY3"/>
<dbReference type="SMART" id="SM00895">
    <property type="entry name" value="FCD"/>
    <property type="match status" value="1"/>
</dbReference>
<evidence type="ECO:0000313" key="7">
    <source>
        <dbReference type="Proteomes" id="UP000184123"/>
    </source>
</evidence>
<evidence type="ECO:0000256" key="3">
    <source>
        <dbReference type="ARBA" id="ARBA00023163"/>
    </source>
</evidence>
<evidence type="ECO:0000259" key="4">
    <source>
        <dbReference type="PROSITE" id="PS50949"/>
    </source>
</evidence>
<proteinExistence type="predicted"/>
<dbReference type="GO" id="GO:0003700">
    <property type="term" value="F:DNA-binding transcription factor activity"/>
    <property type="evidence" value="ECO:0007669"/>
    <property type="project" value="InterPro"/>
</dbReference>
<keyword evidence="3" id="KW-0804">Transcription</keyword>
<dbReference type="SUPFAM" id="SSF48008">
    <property type="entry name" value="GntR ligand-binding domain-like"/>
    <property type="match status" value="1"/>
</dbReference>
<dbReference type="InterPro" id="IPR036390">
    <property type="entry name" value="WH_DNA-bd_sf"/>
</dbReference>